<evidence type="ECO:0000313" key="2">
    <source>
        <dbReference type="Proteomes" id="UP000814033"/>
    </source>
</evidence>
<dbReference type="EMBL" id="MU276558">
    <property type="protein sequence ID" value="KAI0038230.1"/>
    <property type="molecule type" value="Genomic_DNA"/>
</dbReference>
<comment type="caution">
    <text evidence="1">The sequence shown here is derived from an EMBL/GenBank/DDBJ whole genome shotgun (WGS) entry which is preliminary data.</text>
</comment>
<evidence type="ECO:0000313" key="1">
    <source>
        <dbReference type="EMBL" id="KAI0038230.1"/>
    </source>
</evidence>
<gene>
    <name evidence="1" type="ORF">FA95DRAFT_1279828</name>
</gene>
<reference evidence="1" key="2">
    <citation type="journal article" date="2022" name="New Phytol.">
        <title>Evolutionary transition to the ectomycorrhizal habit in the genomes of a hyperdiverse lineage of mushroom-forming fungi.</title>
        <authorList>
            <person name="Looney B."/>
            <person name="Miyauchi S."/>
            <person name="Morin E."/>
            <person name="Drula E."/>
            <person name="Courty P.E."/>
            <person name="Kohler A."/>
            <person name="Kuo A."/>
            <person name="LaButti K."/>
            <person name="Pangilinan J."/>
            <person name="Lipzen A."/>
            <person name="Riley R."/>
            <person name="Andreopoulos W."/>
            <person name="He G."/>
            <person name="Johnson J."/>
            <person name="Nolan M."/>
            <person name="Tritt A."/>
            <person name="Barry K.W."/>
            <person name="Grigoriev I.V."/>
            <person name="Nagy L.G."/>
            <person name="Hibbett D."/>
            <person name="Henrissat B."/>
            <person name="Matheny P.B."/>
            <person name="Labbe J."/>
            <person name="Martin F.M."/>
        </authorList>
    </citation>
    <scope>NUCLEOTIDE SEQUENCE</scope>
    <source>
        <strain evidence="1">FP105234-sp</strain>
    </source>
</reference>
<reference evidence="1" key="1">
    <citation type="submission" date="2021-02" db="EMBL/GenBank/DDBJ databases">
        <authorList>
            <consortium name="DOE Joint Genome Institute"/>
            <person name="Ahrendt S."/>
            <person name="Looney B.P."/>
            <person name="Miyauchi S."/>
            <person name="Morin E."/>
            <person name="Drula E."/>
            <person name="Courty P.E."/>
            <person name="Chicoki N."/>
            <person name="Fauchery L."/>
            <person name="Kohler A."/>
            <person name="Kuo A."/>
            <person name="Labutti K."/>
            <person name="Pangilinan J."/>
            <person name="Lipzen A."/>
            <person name="Riley R."/>
            <person name="Andreopoulos W."/>
            <person name="He G."/>
            <person name="Johnson J."/>
            <person name="Barry K.W."/>
            <person name="Grigoriev I.V."/>
            <person name="Nagy L."/>
            <person name="Hibbett D."/>
            <person name="Henrissat B."/>
            <person name="Matheny P.B."/>
            <person name="Labbe J."/>
            <person name="Martin F."/>
        </authorList>
    </citation>
    <scope>NUCLEOTIDE SEQUENCE</scope>
    <source>
        <strain evidence="1">FP105234-sp</strain>
    </source>
</reference>
<organism evidence="1 2">
    <name type="scientific">Auriscalpium vulgare</name>
    <dbReference type="NCBI Taxonomy" id="40419"/>
    <lineage>
        <taxon>Eukaryota</taxon>
        <taxon>Fungi</taxon>
        <taxon>Dikarya</taxon>
        <taxon>Basidiomycota</taxon>
        <taxon>Agaricomycotina</taxon>
        <taxon>Agaricomycetes</taxon>
        <taxon>Russulales</taxon>
        <taxon>Auriscalpiaceae</taxon>
        <taxon>Auriscalpium</taxon>
    </lineage>
</organism>
<sequence>MLCRSHSRSGRPRDESGIQCLQYTGAFGPRLCDLCTILHFVAIYGVPPCRGIIDGLADGRALAVGLNSCCVARVWARHWLWYINGCGRPHTVGRASRRFDVRCRAGCVIRRPKKTARTLRSHRHLFCSNSNMLTTLSLVAILLGHSRSANLGPRTTLPR</sequence>
<name>A0ACB8R2C7_9AGAM</name>
<proteinExistence type="predicted"/>
<keyword evidence="2" id="KW-1185">Reference proteome</keyword>
<dbReference type="Proteomes" id="UP000814033">
    <property type="component" value="Unassembled WGS sequence"/>
</dbReference>
<accession>A0ACB8R2C7</accession>
<protein>
    <submittedName>
        <fullName evidence="1">Uncharacterized protein</fullName>
    </submittedName>
</protein>